<evidence type="ECO:0000256" key="2">
    <source>
        <dbReference type="ARBA" id="ARBA00023015"/>
    </source>
</evidence>
<sequence>MELRHLRYFIAVAEHLHFGRAARELNMSQPPLSQQIAQFEEEIGAQLFYRTNRSVRLTPAGEHLFREAKAIMGSLERATTQARKIHIGEAGKLAVGYTGMLSSSLIRILRSFKDRHPDVELILHRMSSAMQNEALAERRIDIGFLCPPINGDTLEFFHLYDYPFVVALPSSHPLAGDASPIRLSELKGEPFIMPPRGEEAGYFDQIIALCNRAGISPDIRQEAEGVTTILSLVAAGIGISIVSTAAAETQRKEIVYREIEGADDAIGLYLAWNRQDASPLAERFAQAAKALIQNQDN</sequence>
<accession>A0A163FKB5</accession>
<evidence type="ECO:0000313" key="6">
    <source>
        <dbReference type="EMBL" id="KZE38856.1"/>
    </source>
</evidence>
<keyword evidence="2" id="KW-0805">Transcription regulation</keyword>
<organism evidence="6 7">
    <name type="scientific">Bhargavaea cecembensis</name>
    <dbReference type="NCBI Taxonomy" id="394098"/>
    <lineage>
        <taxon>Bacteria</taxon>
        <taxon>Bacillati</taxon>
        <taxon>Bacillota</taxon>
        <taxon>Bacilli</taxon>
        <taxon>Bacillales</taxon>
        <taxon>Caryophanaceae</taxon>
        <taxon>Bhargavaea</taxon>
    </lineage>
</organism>
<dbReference type="InterPro" id="IPR036388">
    <property type="entry name" value="WH-like_DNA-bd_sf"/>
</dbReference>
<reference evidence="6 7" key="1">
    <citation type="submission" date="2016-01" db="EMBL/GenBank/DDBJ databases">
        <title>Whole genome sequencing of Bhargavaea cecembensis T14.</title>
        <authorList>
            <person name="Hong K.W."/>
        </authorList>
    </citation>
    <scope>NUCLEOTIDE SEQUENCE [LARGE SCALE GENOMIC DNA]</scope>
    <source>
        <strain evidence="6 7">T14</strain>
    </source>
</reference>
<evidence type="ECO:0000256" key="4">
    <source>
        <dbReference type="ARBA" id="ARBA00023163"/>
    </source>
</evidence>
<gene>
    <name evidence="6" type="ORF">AV656_08115</name>
</gene>
<comment type="caution">
    <text evidence="6">The sequence shown here is derived from an EMBL/GenBank/DDBJ whole genome shotgun (WGS) entry which is preliminary data.</text>
</comment>
<dbReference type="RefSeq" id="WP_063180808.1">
    <property type="nucleotide sequence ID" value="NZ_LQNT01000009.1"/>
</dbReference>
<dbReference type="OrthoDB" id="9803735at2"/>
<dbReference type="Gene3D" id="1.10.10.10">
    <property type="entry name" value="Winged helix-like DNA-binding domain superfamily/Winged helix DNA-binding domain"/>
    <property type="match status" value="1"/>
</dbReference>
<dbReference type="Pfam" id="PF00126">
    <property type="entry name" value="HTH_1"/>
    <property type="match status" value="1"/>
</dbReference>
<dbReference type="InterPro" id="IPR005119">
    <property type="entry name" value="LysR_subst-bd"/>
</dbReference>
<dbReference type="Pfam" id="PF03466">
    <property type="entry name" value="LysR_substrate"/>
    <property type="match status" value="1"/>
</dbReference>
<proteinExistence type="inferred from homology"/>
<dbReference type="GO" id="GO:0003700">
    <property type="term" value="F:DNA-binding transcription factor activity"/>
    <property type="evidence" value="ECO:0007669"/>
    <property type="project" value="InterPro"/>
</dbReference>
<protein>
    <recommendedName>
        <fullName evidence="5">HTH lysR-type domain-containing protein</fullName>
    </recommendedName>
</protein>
<dbReference type="PROSITE" id="PS50931">
    <property type="entry name" value="HTH_LYSR"/>
    <property type="match status" value="1"/>
</dbReference>
<dbReference type="FunFam" id="1.10.10.10:FF:000001">
    <property type="entry name" value="LysR family transcriptional regulator"/>
    <property type="match status" value="1"/>
</dbReference>
<dbReference type="InterPro" id="IPR036390">
    <property type="entry name" value="WH_DNA-bd_sf"/>
</dbReference>
<dbReference type="Gene3D" id="3.40.190.10">
    <property type="entry name" value="Periplasmic binding protein-like II"/>
    <property type="match status" value="2"/>
</dbReference>
<dbReference type="GO" id="GO:0003677">
    <property type="term" value="F:DNA binding"/>
    <property type="evidence" value="ECO:0007669"/>
    <property type="project" value="UniProtKB-KW"/>
</dbReference>
<dbReference type="CDD" id="cd08414">
    <property type="entry name" value="PBP2_LTTR_aromatics_like"/>
    <property type="match status" value="1"/>
</dbReference>
<keyword evidence="3" id="KW-0238">DNA-binding</keyword>
<dbReference type="Proteomes" id="UP000076490">
    <property type="component" value="Unassembled WGS sequence"/>
</dbReference>
<name>A0A163FKB5_9BACL</name>
<dbReference type="PANTHER" id="PTHR30346:SF0">
    <property type="entry name" value="HCA OPERON TRANSCRIPTIONAL ACTIVATOR HCAR"/>
    <property type="match status" value="1"/>
</dbReference>
<comment type="similarity">
    <text evidence="1">Belongs to the LysR transcriptional regulatory family.</text>
</comment>
<dbReference type="InterPro" id="IPR000847">
    <property type="entry name" value="LysR_HTH_N"/>
</dbReference>
<dbReference type="PANTHER" id="PTHR30346">
    <property type="entry name" value="TRANSCRIPTIONAL DUAL REGULATOR HCAR-RELATED"/>
    <property type="match status" value="1"/>
</dbReference>
<evidence type="ECO:0000259" key="5">
    <source>
        <dbReference type="PROSITE" id="PS50931"/>
    </source>
</evidence>
<evidence type="ECO:0000313" key="7">
    <source>
        <dbReference type="Proteomes" id="UP000076490"/>
    </source>
</evidence>
<dbReference type="SUPFAM" id="SSF46785">
    <property type="entry name" value="Winged helix' DNA-binding domain"/>
    <property type="match status" value="1"/>
</dbReference>
<feature type="domain" description="HTH lysR-type" evidence="5">
    <location>
        <begin position="1"/>
        <end position="58"/>
    </location>
</feature>
<evidence type="ECO:0000256" key="1">
    <source>
        <dbReference type="ARBA" id="ARBA00009437"/>
    </source>
</evidence>
<dbReference type="AlphaFoldDB" id="A0A163FKB5"/>
<dbReference type="GO" id="GO:0032993">
    <property type="term" value="C:protein-DNA complex"/>
    <property type="evidence" value="ECO:0007669"/>
    <property type="project" value="TreeGrafter"/>
</dbReference>
<dbReference type="SUPFAM" id="SSF53850">
    <property type="entry name" value="Periplasmic binding protein-like II"/>
    <property type="match status" value="1"/>
</dbReference>
<dbReference type="PRINTS" id="PR00039">
    <property type="entry name" value="HTHLYSR"/>
</dbReference>
<keyword evidence="4" id="KW-0804">Transcription</keyword>
<dbReference type="EMBL" id="LQNT01000009">
    <property type="protein sequence ID" value="KZE38856.1"/>
    <property type="molecule type" value="Genomic_DNA"/>
</dbReference>
<evidence type="ECO:0000256" key="3">
    <source>
        <dbReference type="ARBA" id="ARBA00023125"/>
    </source>
</evidence>